<sequence length="539" mass="56480">MLRSDQPDILDFEILEPGSPKEVFTGEPIEVSSYIYVINTCGWPQSTTADRIRQLYFTGSQNIEDYHSTCSYNKVFFRENNTRIFDNINVPCNGTVQSGVLKYNYDGSKNCGAAEQFAWRMAGENLARSLGFGDEMDSTQRRRLIVVLPTSVKCGWAGLGSVGCSGRTCSVYIKGGYANDLLVHMHELGHTQGLSHAGRGLDEYGDKSDIMGTAGSSPGYLCMNAGNQLRVGWNSPIVTLPPPLNDFNIFGLYLDGTSTGVGGRWELPEAANTDINHVFLNFNSLGGVPFPNTFISFRSRSPTFDNILSSDLNNKVLVHFFNGSASERDYNRTLLVGVLGSGQSFTSPYVDPVGGDKQYGGGWKVTVLWIQNGQSALIQLCRMYSRTDCSGAISPAPIPTPSASSPPPPTAQRSPPPPSSPPPSPPPPSPSPPSPPPPAAPAPSAPASSSAAKPTAAQSSAAEPTAAQTTSSQSLTPKPPAAAQTTAAATQFPAAALAAPATPAATAPDAGPVAAPKPIPSAAAAQPPAQSAAAQPSPA</sequence>
<reference evidence="3" key="1">
    <citation type="journal article" date="2020" name="bioRxiv">
        <title>Comparative genomics of Chlamydomonas.</title>
        <authorList>
            <person name="Craig R.J."/>
            <person name="Hasan A.R."/>
            <person name="Ness R.W."/>
            <person name="Keightley P.D."/>
        </authorList>
    </citation>
    <scope>NUCLEOTIDE SEQUENCE</scope>
    <source>
        <strain evidence="3">SAG 7.73</strain>
    </source>
</reference>
<dbReference type="Pfam" id="PF05548">
    <property type="entry name" value="Peptidase_M11"/>
    <property type="match status" value="1"/>
</dbReference>
<proteinExistence type="predicted"/>
<comment type="caution">
    <text evidence="3">The sequence shown here is derived from an EMBL/GenBank/DDBJ whole genome shotgun (WGS) entry which is preliminary data.</text>
</comment>
<gene>
    <name evidence="3" type="ORF">HXX76_013245</name>
</gene>
<evidence type="ECO:0000259" key="2">
    <source>
        <dbReference type="Pfam" id="PF05548"/>
    </source>
</evidence>
<keyword evidence="4" id="KW-1185">Reference proteome</keyword>
<dbReference type="PRINTS" id="PR01217">
    <property type="entry name" value="PRICHEXTENSN"/>
</dbReference>
<dbReference type="PANTHER" id="PTHR24216">
    <property type="entry name" value="PAXILLIN-RELATED"/>
    <property type="match status" value="1"/>
</dbReference>
<feature type="region of interest" description="Disordered" evidence="1">
    <location>
        <begin position="394"/>
        <end position="539"/>
    </location>
</feature>
<dbReference type="OrthoDB" id="536640at2759"/>
<organism evidence="3 4">
    <name type="scientific">Chlamydomonas incerta</name>
    <dbReference type="NCBI Taxonomy" id="51695"/>
    <lineage>
        <taxon>Eukaryota</taxon>
        <taxon>Viridiplantae</taxon>
        <taxon>Chlorophyta</taxon>
        <taxon>core chlorophytes</taxon>
        <taxon>Chlorophyceae</taxon>
        <taxon>CS clade</taxon>
        <taxon>Chlamydomonadales</taxon>
        <taxon>Chlamydomonadaceae</taxon>
        <taxon>Chlamydomonas</taxon>
    </lineage>
</organism>
<dbReference type="EMBL" id="JAEHOC010000050">
    <property type="protein sequence ID" value="KAG2426055.1"/>
    <property type="molecule type" value="Genomic_DNA"/>
</dbReference>
<feature type="domain" description="Peptidase M11 gametolysin" evidence="2">
    <location>
        <begin position="31"/>
        <end position="349"/>
    </location>
</feature>
<feature type="compositionally biased region" description="Pro residues" evidence="1">
    <location>
        <begin position="396"/>
        <end position="444"/>
    </location>
</feature>
<dbReference type="PANTHER" id="PTHR24216:SF65">
    <property type="entry name" value="PAXILLIN-LIKE PROTEIN 1"/>
    <property type="match status" value="1"/>
</dbReference>
<feature type="compositionally biased region" description="Low complexity" evidence="1">
    <location>
        <begin position="445"/>
        <end position="539"/>
    </location>
</feature>
<dbReference type="SUPFAM" id="SSF55486">
    <property type="entry name" value="Metalloproteases ('zincins'), catalytic domain"/>
    <property type="match status" value="1"/>
</dbReference>
<name>A0A835VSE2_CHLIN</name>
<dbReference type="AlphaFoldDB" id="A0A835VSE2"/>
<evidence type="ECO:0000256" key="1">
    <source>
        <dbReference type="SAM" id="MobiDB-lite"/>
    </source>
</evidence>
<dbReference type="Proteomes" id="UP000650467">
    <property type="component" value="Unassembled WGS sequence"/>
</dbReference>
<evidence type="ECO:0000313" key="3">
    <source>
        <dbReference type="EMBL" id="KAG2426055.1"/>
    </source>
</evidence>
<dbReference type="InterPro" id="IPR008752">
    <property type="entry name" value="Peptidase_M11"/>
</dbReference>
<evidence type="ECO:0000313" key="4">
    <source>
        <dbReference type="Proteomes" id="UP000650467"/>
    </source>
</evidence>
<accession>A0A835VSE2</accession>
<protein>
    <recommendedName>
        <fullName evidence="2">Peptidase M11 gametolysin domain-containing protein</fullName>
    </recommendedName>
</protein>